<dbReference type="Proteomes" id="UP000636800">
    <property type="component" value="Unassembled WGS sequence"/>
</dbReference>
<name>A0A835U1W3_VANPL</name>
<dbReference type="EMBL" id="JADCNM010000582">
    <property type="protein sequence ID" value="KAG0446388.1"/>
    <property type="molecule type" value="Genomic_DNA"/>
</dbReference>
<organism evidence="2 3">
    <name type="scientific">Vanilla planifolia</name>
    <name type="common">Vanilla</name>
    <dbReference type="NCBI Taxonomy" id="51239"/>
    <lineage>
        <taxon>Eukaryota</taxon>
        <taxon>Viridiplantae</taxon>
        <taxon>Streptophyta</taxon>
        <taxon>Embryophyta</taxon>
        <taxon>Tracheophyta</taxon>
        <taxon>Spermatophyta</taxon>
        <taxon>Magnoliopsida</taxon>
        <taxon>Liliopsida</taxon>
        <taxon>Asparagales</taxon>
        <taxon>Orchidaceae</taxon>
        <taxon>Vanilloideae</taxon>
        <taxon>Vanilleae</taxon>
        <taxon>Vanilla</taxon>
    </lineage>
</organism>
<proteinExistence type="predicted"/>
<dbReference type="EMBL" id="JADCNL010000581">
    <property type="protein sequence ID" value="KAG0446394.1"/>
    <property type="molecule type" value="Genomic_DNA"/>
</dbReference>
<dbReference type="Proteomes" id="UP000639772">
    <property type="component" value="Unassembled WGS sequence"/>
</dbReference>
<sequence>MNNSRIASHSGLYISLPHAAAEGRGLRRQYGEEEQEYHWFSTIFLREVRARLGIQRDRTDGQARVGLLPPHPDQRRRNLTRQIHSFVTISYDSCRFILSSFCAFIG</sequence>
<evidence type="ECO:0000313" key="1">
    <source>
        <dbReference type="EMBL" id="KAG0446388.1"/>
    </source>
</evidence>
<accession>A0A835U1W3</accession>
<gene>
    <name evidence="2" type="ORF">HPP92_028850</name>
    <name evidence="1" type="ORF">HPP92_028861</name>
</gene>
<dbReference type="AlphaFoldDB" id="A0A835U1W3"/>
<protein>
    <submittedName>
        <fullName evidence="2">Uncharacterized protein</fullName>
    </submittedName>
</protein>
<evidence type="ECO:0000313" key="4">
    <source>
        <dbReference type="Proteomes" id="UP000639772"/>
    </source>
</evidence>
<comment type="caution">
    <text evidence="2">The sequence shown here is derived from an EMBL/GenBank/DDBJ whole genome shotgun (WGS) entry which is preliminary data.</text>
</comment>
<evidence type="ECO:0000313" key="2">
    <source>
        <dbReference type="EMBL" id="KAG0446394.1"/>
    </source>
</evidence>
<evidence type="ECO:0000313" key="3">
    <source>
        <dbReference type="Proteomes" id="UP000636800"/>
    </source>
</evidence>
<keyword evidence="3" id="KW-1185">Reference proteome</keyword>
<reference evidence="3 4" key="1">
    <citation type="journal article" date="2020" name="Nat. Food">
        <title>A phased Vanilla planifolia genome enables genetic improvement of flavour and production.</title>
        <authorList>
            <person name="Hasing T."/>
            <person name="Tang H."/>
            <person name="Brym M."/>
            <person name="Khazi F."/>
            <person name="Huang T."/>
            <person name="Chambers A.H."/>
        </authorList>
    </citation>
    <scope>NUCLEOTIDE SEQUENCE [LARGE SCALE GENOMIC DNA]</scope>
    <source>
        <tissue evidence="2">Leaf</tissue>
    </source>
</reference>